<dbReference type="GO" id="GO:0004930">
    <property type="term" value="F:G protein-coupled receptor activity"/>
    <property type="evidence" value="ECO:0007669"/>
    <property type="project" value="InterPro"/>
</dbReference>
<evidence type="ECO:0000256" key="5">
    <source>
        <dbReference type="ARBA" id="ARBA00023170"/>
    </source>
</evidence>
<keyword evidence="6" id="KW-0325">Glycoprotein</keyword>
<proteinExistence type="predicted"/>
<dbReference type="InterPro" id="IPR000337">
    <property type="entry name" value="GPCR_3"/>
</dbReference>
<dbReference type="GO" id="GO:0016020">
    <property type="term" value="C:membrane"/>
    <property type="evidence" value="ECO:0007669"/>
    <property type="project" value="UniProtKB-SubCell"/>
</dbReference>
<evidence type="ECO:0000256" key="4">
    <source>
        <dbReference type="ARBA" id="ARBA00023136"/>
    </source>
</evidence>
<keyword evidence="9" id="KW-1185">Reference proteome</keyword>
<evidence type="ECO:0000256" key="3">
    <source>
        <dbReference type="ARBA" id="ARBA00022989"/>
    </source>
</evidence>
<evidence type="ECO:0000259" key="7">
    <source>
        <dbReference type="Pfam" id="PF01094"/>
    </source>
</evidence>
<evidence type="ECO:0000256" key="2">
    <source>
        <dbReference type="ARBA" id="ARBA00022692"/>
    </source>
</evidence>
<comment type="caution">
    <text evidence="8">The sequence shown here is derived from an EMBL/GenBank/DDBJ whole genome shotgun (WGS) entry which is preliminary data.</text>
</comment>
<dbReference type="AlphaFoldDB" id="A0A1Y3AYB2"/>
<dbReference type="Pfam" id="PF01094">
    <property type="entry name" value="ANF_receptor"/>
    <property type="match status" value="1"/>
</dbReference>
<dbReference type="InterPro" id="IPR001828">
    <property type="entry name" value="ANF_lig-bd_rcpt"/>
</dbReference>
<accession>A0A1Y3AYB2</accession>
<name>A0A1Y3AYB2_EURMA</name>
<keyword evidence="3" id="KW-1133">Transmembrane helix</keyword>
<evidence type="ECO:0000313" key="8">
    <source>
        <dbReference type="EMBL" id="OTF72977.1"/>
    </source>
</evidence>
<dbReference type="PRINTS" id="PR00248">
    <property type="entry name" value="GPCRMGR"/>
</dbReference>
<dbReference type="EMBL" id="MUJZ01053748">
    <property type="protein sequence ID" value="OTF72977.1"/>
    <property type="molecule type" value="Genomic_DNA"/>
</dbReference>
<keyword evidence="2" id="KW-0812">Transmembrane</keyword>
<reference evidence="8 9" key="1">
    <citation type="submission" date="2017-03" db="EMBL/GenBank/DDBJ databases">
        <title>Genome Survey of Euroglyphus maynei.</title>
        <authorList>
            <person name="Arlian L.G."/>
            <person name="Morgan M.S."/>
            <person name="Rider S.D."/>
        </authorList>
    </citation>
    <scope>NUCLEOTIDE SEQUENCE [LARGE SCALE GENOMIC DNA]</scope>
    <source>
        <strain evidence="8">Arlian Lab</strain>
        <tissue evidence="8">Whole body</tissue>
    </source>
</reference>
<comment type="subcellular location">
    <subcellularLocation>
        <location evidence="1">Membrane</location>
        <topology evidence="1">Multi-pass membrane protein</topology>
    </subcellularLocation>
</comment>
<organism evidence="8 9">
    <name type="scientific">Euroglyphus maynei</name>
    <name type="common">Mayne's house dust mite</name>
    <dbReference type="NCBI Taxonomy" id="6958"/>
    <lineage>
        <taxon>Eukaryota</taxon>
        <taxon>Metazoa</taxon>
        <taxon>Ecdysozoa</taxon>
        <taxon>Arthropoda</taxon>
        <taxon>Chelicerata</taxon>
        <taxon>Arachnida</taxon>
        <taxon>Acari</taxon>
        <taxon>Acariformes</taxon>
        <taxon>Sarcoptiformes</taxon>
        <taxon>Astigmata</taxon>
        <taxon>Psoroptidia</taxon>
        <taxon>Analgoidea</taxon>
        <taxon>Pyroglyphidae</taxon>
        <taxon>Pyroglyphinae</taxon>
        <taxon>Euroglyphus</taxon>
    </lineage>
</organism>
<evidence type="ECO:0000256" key="6">
    <source>
        <dbReference type="ARBA" id="ARBA00023180"/>
    </source>
</evidence>
<keyword evidence="5 8" id="KW-0675">Receptor</keyword>
<feature type="non-terminal residue" evidence="8">
    <location>
        <position position="109"/>
    </location>
</feature>
<gene>
    <name evidence="8" type="ORF">BLA29_013055</name>
</gene>
<keyword evidence="4" id="KW-0472">Membrane</keyword>
<evidence type="ECO:0000256" key="1">
    <source>
        <dbReference type="ARBA" id="ARBA00004141"/>
    </source>
</evidence>
<protein>
    <submittedName>
        <fullName evidence="8">Metabotropic glutamate receptor 1-like protein</fullName>
    </submittedName>
</protein>
<dbReference type="Gene3D" id="3.40.50.2300">
    <property type="match status" value="1"/>
</dbReference>
<dbReference type="PANTHER" id="PTHR24060">
    <property type="entry name" value="METABOTROPIC GLUTAMATE RECEPTOR"/>
    <property type="match status" value="1"/>
</dbReference>
<dbReference type="Proteomes" id="UP000194236">
    <property type="component" value="Unassembled WGS sequence"/>
</dbReference>
<dbReference type="SUPFAM" id="SSF53822">
    <property type="entry name" value="Periplasmic binding protein-like I"/>
    <property type="match status" value="1"/>
</dbReference>
<feature type="domain" description="Receptor ligand binding region" evidence="7">
    <location>
        <begin position="49"/>
        <end position="109"/>
    </location>
</feature>
<dbReference type="InterPro" id="IPR050726">
    <property type="entry name" value="mGluR"/>
</dbReference>
<evidence type="ECO:0000313" key="9">
    <source>
        <dbReference type="Proteomes" id="UP000194236"/>
    </source>
</evidence>
<dbReference type="InterPro" id="IPR028082">
    <property type="entry name" value="Peripla_BP_I"/>
</dbReference>
<dbReference type="OrthoDB" id="425344at2759"/>
<sequence>MNDNHHHEDDDDTDSKHRILGLFPASPFSGSLQRFNVSTPCPKATKKAKNIVGVVGPASSTNTIQVQNLLQLFNIPQIGYSATSKELSGKNFFKFFLRVVPSDHHQAQV</sequence>